<dbReference type="EMBL" id="OFSN01000001">
    <property type="protein sequence ID" value="SOY40311.1"/>
    <property type="molecule type" value="Genomic_DNA"/>
</dbReference>
<protein>
    <submittedName>
        <fullName evidence="2">Integrase</fullName>
    </submittedName>
</protein>
<gene>
    <name evidence="2" type="ORF">CBM2586_A10276</name>
</gene>
<dbReference type="PANTHER" id="PTHR35004:SF6">
    <property type="entry name" value="TRANSPOSASE"/>
    <property type="match status" value="1"/>
</dbReference>
<dbReference type="PROSITE" id="PS50994">
    <property type="entry name" value="INTEGRASE"/>
    <property type="match status" value="1"/>
</dbReference>
<name>A0A975ZVN3_9BURK</name>
<reference evidence="2 3" key="1">
    <citation type="submission" date="2018-01" db="EMBL/GenBank/DDBJ databases">
        <authorList>
            <person name="Clerissi C."/>
        </authorList>
    </citation>
    <scope>NUCLEOTIDE SEQUENCE [LARGE SCALE GENOMIC DNA]</scope>
    <source>
        <strain evidence="2">Cupriavidus taiwanensis LMG 19430</strain>
    </source>
</reference>
<dbReference type="Proteomes" id="UP000257016">
    <property type="component" value="Unassembled WGS sequence"/>
</dbReference>
<dbReference type="InterPro" id="IPR012337">
    <property type="entry name" value="RNaseH-like_sf"/>
</dbReference>
<comment type="caution">
    <text evidence="2">The sequence shown here is derived from an EMBL/GenBank/DDBJ whole genome shotgun (WGS) entry which is preliminary data.</text>
</comment>
<dbReference type="GO" id="GO:0015074">
    <property type="term" value="P:DNA integration"/>
    <property type="evidence" value="ECO:0007669"/>
    <property type="project" value="InterPro"/>
</dbReference>
<dbReference type="AlphaFoldDB" id="A0A975ZVN3"/>
<accession>A0A975ZVN3</accession>
<dbReference type="PANTHER" id="PTHR35004">
    <property type="entry name" value="TRANSPOSASE RV3428C-RELATED"/>
    <property type="match status" value="1"/>
</dbReference>
<dbReference type="InterPro" id="IPR001584">
    <property type="entry name" value="Integrase_cat-core"/>
</dbReference>
<dbReference type="GO" id="GO:0003676">
    <property type="term" value="F:nucleic acid binding"/>
    <property type="evidence" value="ECO:0007669"/>
    <property type="project" value="InterPro"/>
</dbReference>
<dbReference type="SUPFAM" id="SSF53098">
    <property type="entry name" value="Ribonuclease H-like"/>
    <property type="match status" value="1"/>
</dbReference>
<evidence type="ECO:0000259" key="1">
    <source>
        <dbReference type="PROSITE" id="PS50994"/>
    </source>
</evidence>
<dbReference type="Gene3D" id="3.30.420.10">
    <property type="entry name" value="Ribonuclease H-like superfamily/Ribonuclease H"/>
    <property type="match status" value="1"/>
</dbReference>
<dbReference type="InterPro" id="IPR036397">
    <property type="entry name" value="RNaseH_sf"/>
</dbReference>
<evidence type="ECO:0000313" key="3">
    <source>
        <dbReference type="Proteomes" id="UP000257016"/>
    </source>
</evidence>
<sequence length="647" mass="74624">MQTFSLRARLCVLLRGKRLVLVNRLMDHRLAFKDDFGEPVVLSEAEFYLAYDKKELTIDVDQPYLDTVPLRRNAPPDLSCFATKHSTEALRRRAYLDALIGIDTSRLSGNTDLKKQIADIARTIQDGTPPSPSTVRKWATRYGLTKCVVRLVPKHTQKGRMAAIHGEVEDVLERCLEDAYLQPERPTVAHLYEEFGGRIRDINARRLPAEQLKLPSSMTVRRYIAKLDSFEVDRLREGEFAAKKKHRNAIGKLEIEKILDRWEVDHTLLDVQVVDPETGEVIGRPYLTVIIDRHSRMVMAFLLHLSAPNTESVLRTIERAIRPKQAWLEKFPQVINEWRARGLPLYLLPDNAAEFHAYDLILAFNELGIEVLFPRSRGPEKKGGVERFFRTLAVDLIHRLPGTTFSNVQERGDYPSEERACITLAKLEEMLTLWIVDRYLQRPHRGLNGRTPAQVWRDGESQRSPRLPLDLDSLECILAHRASVRLHHYGVEVDSQQYHCEDLVELRHRLGERPKVDVRFRDDLGHVWVRDPLRNTFLLVPNKDKRMDGLSRDLYRVARARTRKESKNNAKANAHAVLETYRTITAEAKAAMDSNKLRKRRYAAQSRLDKEGNARETPAVQPYLEKPQLALDFDIEPPALQIRPRAF</sequence>
<proteinExistence type="predicted"/>
<evidence type="ECO:0000313" key="2">
    <source>
        <dbReference type="EMBL" id="SOY40311.1"/>
    </source>
</evidence>
<feature type="domain" description="Integrase catalytic" evidence="1">
    <location>
        <begin position="253"/>
        <end position="460"/>
    </location>
</feature>
<organism evidence="2 3">
    <name type="scientific">Cupriavidus taiwanensis</name>
    <dbReference type="NCBI Taxonomy" id="164546"/>
    <lineage>
        <taxon>Bacteria</taxon>
        <taxon>Pseudomonadati</taxon>
        <taxon>Pseudomonadota</taxon>
        <taxon>Betaproteobacteria</taxon>
        <taxon>Burkholderiales</taxon>
        <taxon>Burkholderiaceae</taxon>
        <taxon>Cupriavidus</taxon>
    </lineage>
</organism>